<feature type="domain" description="Cadherin" evidence="11">
    <location>
        <begin position="1757"/>
        <end position="1864"/>
    </location>
</feature>
<keyword evidence="4" id="KW-0732">Signal</keyword>
<keyword evidence="2" id="KW-0245">EGF-like domain</keyword>
<dbReference type="InterPro" id="IPR015919">
    <property type="entry name" value="Cadherin-like_sf"/>
</dbReference>
<dbReference type="Proteomes" id="UP001209878">
    <property type="component" value="Unassembled WGS sequence"/>
</dbReference>
<feature type="domain" description="Cadherin" evidence="11">
    <location>
        <begin position="354"/>
        <end position="453"/>
    </location>
</feature>
<dbReference type="EMBL" id="JAODUO010000238">
    <property type="protein sequence ID" value="KAK2185389.1"/>
    <property type="molecule type" value="Genomic_DNA"/>
</dbReference>
<feature type="domain" description="Cadherin" evidence="11">
    <location>
        <begin position="247"/>
        <end position="353"/>
    </location>
</feature>
<dbReference type="SMART" id="SM00112">
    <property type="entry name" value="CA"/>
    <property type="match status" value="25"/>
</dbReference>
<keyword evidence="8" id="KW-0472">Membrane</keyword>
<feature type="domain" description="Cadherin" evidence="11">
    <location>
        <begin position="630"/>
        <end position="736"/>
    </location>
</feature>
<keyword evidence="7" id="KW-1133">Transmembrane helix</keyword>
<feature type="domain" description="Cadherin" evidence="11">
    <location>
        <begin position="837"/>
        <end position="918"/>
    </location>
</feature>
<dbReference type="FunFam" id="2.60.40.60:FF:000058">
    <property type="entry name" value="FAT atypical cadherin 3"/>
    <property type="match status" value="1"/>
</dbReference>
<keyword evidence="6 10" id="KW-0106">Calcium</keyword>
<dbReference type="InterPro" id="IPR020894">
    <property type="entry name" value="Cadherin_CS"/>
</dbReference>
<feature type="domain" description="Cadherin" evidence="11">
    <location>
        <begin position="920"/>
        <end position="1027"/>
    </location>
</feature>
<feature type="domain" description="Cadherin" evidence="11">
    <location>
        <begin position="737"/>
        <end position="836"/>
    </location>
</feature>
<reference evidence="12" key="1">
    <citation type="journal article" date="2023" name="Mol. Biol. Evol.">
        <title>Third-Generation Sequencing Reveals the Adaptive Role of the Epigenome in Three Deep-Sea Polychaetes.</title>
        <authorList>
            <person name="Perez M."/>
            <person name="Aroh O."/>
            <person name="Sun Y."/>
            <person name="Lan Y."/>
            <person name="Juniper S.K."/>
            <person name="Young C.R."/>
            <person name="Angers B."/>
            <person name="Qian P.Y."/>
        </authorList>
    </citation>
    <scope>NUCLEOTIDE SEQUENCE</scope>
    <source>
        <strain evidence="12">R07B-5</strain>
    </source>
</reference>
<feature type="domain" description="Cadherin" evidence="11">
    <location>
        <begin position="1974"/>
        <end position="2073"/>
    </location>
</feature>
<dbReference type="FunFam" id="2.60.40.60:FF:000015">
    <property type="entry name" value="FAT atypical cadherin 1"/>
    <property type="match status" value="7"/>
</dbReference>
<feature type="domain" description="Cadherin" evidence="11">
    <location>
        <begin position="2395"/>
        <end position="2494"/>
    </location>
</feature>
<evidence type="ECO:0000313" key="12">
    <source>
        <dbReference type="EMBL" id="KAK2185389.1"/>
    </source>
</evidence>
<sequence length="2718" mass="277727">MVAVVTPVNEFDPAWATFIPAWTSATTPYDVDEDVAVGTSVVKVAATDADDGNDGDVTFSIASVTADDGSSGTNKFRIDSASGVVSTTGALERDGAAGKAYYDIALVATDGGASPRTTARTLRVGVVNINDNTPTFSQSVYEASIAESQAGGTSVALLAATDGDVTSSLSYDIADGNAAGKFQFSGSTAGLLETSALIKPDSPDSDPASYTLTVTVVDGGSPELTGTATVYVTVTTSNDHSPVFGTTIPTGTVTLAENSAVAYSVATVVATDNDYGNDGDITYTIASGDSGSNFQVNSVTGLIEIKKPVDFEGLSPNPIPLKVIAVDGGSSARTTTVAVDVTVTDVNDNVPVCTQAAYAVLVAENVTVGFTVVDLNCPDADVGDTVTYAILSGNTANVFSIDANGVLKTATLVDYDSATTSYDLVIRVSDSINNVDVPVSVSLSPVNEATPAFSQSPKTISTDEDTAVGTVLDTFVAADSDYAPHAIVSYSMTEAGGGTGPFSIDQLTAKIRLSSSLDYETKTSYVITVVATDGGGSQQPPVARTPSPVIPSPYAIASGNVPDRFQFSGSTAGLLETSALIKPDSPVSDPASYTLTVTVVDGGSPELTGTATVYVTVTTSNDHSPVFGTTIPTGTVTMAESSSVTHSVATVVASDNDYGNDGDVTYSIESGDAGNNFQVNSVTGLIELKKPVDFEGLSPNPIPLKVIAVDGGSSARTTTVAVDVTVTDVNDNVPVCTQAAYVVLVAENVAVGFTVVDLDCPDADVGDTVTYAILSGNTANVFSIDANGVLKTAALVDYDSATTSYDLVIRVSDSTNNVDVPVSVSLSPVNEATPTFSQSPKTISASEDTAVGTVLDTFVAADSDYAPHAIVSYSMTEAGGGTGPFSIDQSTAAIRLSSSLDYETKTSYVITVVATDGGGSQSVYDASVAESQASGTSVAQLAATDGDVTSSLSYAIASGNVPDRFQFSGSTAGLLETSALIKPDSPDSDPASYTLTVTVVDGGSPELTGTATVYVTVTTSNDHSPVFGTTIPTGTITMAESSSVTHSVATVVASDNDYGNDGDVTYSIESGDTGNNFQVNSVTGLIELKKPVDFEGLSPNPIPLKVIAVDGGSSARTTTVAVDVTVTDVNDNVPVCTQAAYAVLMAENVTVGFTVVDLDCPDADVGDTVTYAILSGNTANVFSIDVNGVLKTATLVDYDSATTSYDLVIRVSDSTNNVDVPVSVSLSPVNEATPTFSQSPKTISTSEDTAVGTVLDTFVAADSDYAPHAIVSYSMTEAGGGTGPFSIDQSTAKIRLSSSLDYETKTSYVITVVATDGGGSQGTGTLTVSVTNVNDNTPTFSQSVYDASVAESQASGTSVAQLAATDGDVTSSLSYAIASGNVPDRFQFRFPTNRNIYNSCLETRLVRRRVCWRRSALIKPDSPDSDPASYTLTVTVVDGGSPELTGTATVYVTVTTSNDHSPVFGTTIPTGTISMAESSSVTHSVATVVASDNDYGKEVTSRISIESGDTGNNFQVNSVTGLIELKKPVDFEGLSPNPIPLKVIAVDGGSSARTATVAVDVTVTDVNDNVPVCTQAAYALLVAENVAVGFTVVDLDCPDADVGDTVTYAILSGNTANVFSIDVNGVLKTATLVDYDSATTAYELVIRISDSTNNVDVPVSVSLSPVNEATPTFSQSPKTISASEDTAVGTALDTFVAADSDYAPHAIVSYSMTEASGGTGPFSIDQLTATIRLSSSLDYETKTSYVITVVATDGGGSQSVYDASVAESQASGTSVAQLAATDGDVTSSLSYAIASGNVPDRFQFSGSTAGLLETNALIKPDSPDSDPASYTLTVTVVDGGSPELTGTATVYVTVTTSNDHSPIFGTTIPTGTITMAESSSVTHSVATVVASDNDYGKDGDVTYSIESGDTGNNFQVNSVTGLIELKKPVDFEGLSPNPIPLKVIAVDGGSSARTTTVAVDVTVTDVNDNVPVCTQAAYVVLMAENVAVGFTVVDLDCPDADVGDTVTYAILSGNTANVFSIDVNGVLKTATLVDYDSVTTSYDLVIRVSDSTNNVDVPVSVSLSPVNEATPTFSQSPKTISTDEDTAVGTVLDTFVAADSDYAPHAIVSYSMTEAGGGIGPFSIDQSTAKIRLSSSLDYETKTSYVITVVATDGGGSQGTGTLTVSVTNVNDNTPTFSQSVYDASVAESQASGTSVAQLAATDGDVTSSLSYAIASGNVPDRFQFSGSTAGLLETNALIKPDAPDSDPASYTLTVTVVDGGSPELTGTATVYVTVTTSNDHSPIFGTTIPTGTISMAESSSVTHSVATVVASDNDYGKDGDVTYSIESGDTGNNFQVNSVTGLIELKKPVDFEGLSPNPIPLKVIAVDGGNSARTTTVAVDVTVTDVNDNVPVCTQAAYAVLMAENVAVGFTVVDLDCPDADVGDTVTYAILSGNTANVFSIDVNGVLKTATLVDYDSATTSYDLVIRASDSTNNVDVPVSVSLSPVNEATPAFSQSPKTISTSEDTAVGTVLDTFVAADSDYAPHAIVSYSMTEAGGGTGPFSIDQSTAAIRLSSSLDYETKTSYVITVVATDGGGSQGTGTLTVSVTNVNDNTPTFSQSVYEASVAESQAIGTSVAQLAATDGDVTSSLSYAIASGNVPDRFQFSGSTAGLLETSALIKPDAPDSDPASYTLTVTVVDGGSPELTGTATVYVTVTTSNDHSPVFGTTIPTGTISVS</sequence>
<evidence type="ECO:0000256" key="9">
    <source>
        <dbReference type="ARBA" id="ARBA00023157"/>
    </source>
</evidence>
<feature type="domain" description="Cadherin" evidence="11">
    <location>
        <begin position="1467"/>
        <end position="1573"/>
    </location>
</feature>
<dbReference type="SUPFAM" id="SSF49313">
    <property type="entry name" value="Cadherin-like"/>
    <property type="match status" value="26"/>
</dbReference>
<feature type="domain" description="Cadherin" evidence="11">
    <location>
        <begin position="2495"/>
        <end position="2598"/>
    </location>
</feature>
<keyword evidence="9" id="KW-1015">Disulfide bond</keyword>
<evidence type="ECO:0000256" key="3">
    <source>
        <dbReference type="ARBA" id="ARBA00022692"/>
    </source>
</evidence>
<dbReference type="PANTHER" id="PTHR24026">
    <property type="entry name" value="FAT ATYPICAL CADHERIN-RELATED"/>
    <property type="match status" value="1"/>
</dbReference>
<evidence type="ECO:0000256" key="2">
    <source>
        <dbReference type="ARBA" id="ARBA00022536"/>
    </source>
</evidence>
<feature type="domain" description="Cadherin" evidence="11">
    <location>
        <begin position="1030"/>
        <end position="1136"/>
    </location>
</feature>
<feature type="domain" description="Cadherin" evidence="11">
    <location>
        <begin position="2178"/>
        <end position="2285"/>
    </location>
</feature>
<accession>A0AAD9UDI7</accession>
<dbReference type="InterPro" id="IPR002126">
    <property type="entry name" value="Cadherin-like_dom"/>
</dbReference>
<feature type="domain" description="Cadherin" evidence="11">
    <location>
        <begin position="1867"/>
        <end position="1973"/>
    </location>
</feature>
<proteinExistence type="predicted"/>
<dbReference type="Gene3D" id="2.60.40.60">
    <property type="entry name" value="Cadherins"/>
    <property type="match status" value="26"/>
</dbReference>
<feature type="domain" description="Cadherin" evidence="11">
    <location>
        <begin position="2599"/>
        <end position="2706"/>
    </location>
</feature>
<dbReference type="GO" id="GO:0005886">
    <property type="term" value="C:plasma membrane"/>
    <property type="evidence" value="ECO:0007669"/>
    <property type="project" value="UniProtKB-SubCell"/>
</dbReference>
<evidence type="ECO:0000256" key="4">
    <source>
        <dbReference type="ARBA" id="ARBA00022729"/>
    </source>
</evidence>
<protein>
    <recommendedName>
        <fullName evidence="11">Cadherin domain-containing protein</fullName>
    </recommendedName>
</protein>
<name>A0AAD9UDI7_RIDPI</name>
<dbReference type="PROSITE" id="PS00232">
    <property type="entry name" value="CADHERIN_1"/>
    <property type="match status" value="6"/>
</dbReference>
<gene>
    <name evidence="12" type="ORF">NP493_238g00006</name>
</gene>
<dbReference type="FunFam" id="2.60.40.60:FF:000092">
    <property type="entry name" value="Protocadherin 8"/>
    <property type="match status" value="1"/>
</dbReference>
<dbReference type="CDD" id="cd11304">
    <property type="entry name" value="Cadherin_repeat"/>
    <property type="match status" value="25"/>
</dbReference>
<feature type="domain" description="Cadherin" evidence="11">
    <location>
        <begin position="1674"/>
        <end position="1755"/>
    </location>
</feature>
<keyword evidence="3" id="KW-0812">Transmembrane</keyword>
<organism evidence="12 13">
    <name type="scientific">Ridgeia piscesae</name>
    <name type="common">Tubeworm</name>
    <dbReference type="NCBI Taxonomy" id="27915"/>
    <lineage>
        <taxon>Eukaryota</taxon>
        <taxon>Metazoa</taxon>
        <taxon>Spiralia</taxon>
        <taxon>Lophotrochozoa</taxon>
        <taxon>Annelida</taxon>
        <taxon>Polychaeta</taxon>
        <taxon>Sedentaria</taxon>
        <taxon>Canalipalpata</taxon>
        <taxon>Sabellida</taxon>
        <taxon>Siboglinidae</taxon>
        <taxon>Ridgeia</taxon>
    </lineage>
</organism>
<evidence type="ECO:0000256" key="10">
    <source>
        <dbReference type="PROSITE-ProRule" id="PRU00043"/>
    </source>
</evidence>
<dbReference type="GO" id="GO:0007156">
    <property type="term" value="P:homophilic cell adhesion via plasma membrane adhesion molecules"/>
    <property type="evidence" value="ECO:0007669"/>
    <property type="project" value="InterPro"/>
</dbReference>
<evidence type="ECO:0000256" key="1">
    <source>
        <dbReference type="ARBA" id="ARBA00004167"/>
    </source>
</evidence>
<evidence type="ECO:0000256" key="6">
    <source>
        <dbReference type="ARBA" id="ARBA00022837"/>
    </source>
</evidence>
<evidence type="ECO:0000256" key="8">
    <source>
        <dbReference type="ARBA" id="ARBA00023136"/>
    </source>
</evidence>
<dbReference type="PROSITE" id="PS50268">
    <property type="entry name" value="CADHERIN_2"/>
    <property type="match status" value="25"/>
</dbReference>
<comment type="caution">
    <text evidence="12">The sequence shown here is derived from an EMBL/GenBank/DDBJ whole genome shotgun (WGS) entry which is preliminary data.</text>
</comment>
<feature type="domain" description="Cadherin" evidence="11">
    <location>
        <begin position="2074"/>
        <end position="2177"/>
    </location>
</feature>
<keyword evidence="5" id="KW-0677">Repeat</keyword>
<dbReference type="Pfam" id="PF00028">
    <property type="entry name" value="Cadherin"/>
    <property type="match status" value="21"/>
</dbReference>
<evidence type="ECO:0000256" key="5">
    <source>
        <dbReference type="ARBA" id="ARBA00022737"/>
    </source>
</evidence>
<feature type="domain" description="Cadherin" evidence="11">
    <location>
        <begin position="454"/>
        <end position="627"/>
    </location>
</feature>
<feature type="domain" description="Cadherin" evidence="11">
    <location>
        <begin position="2288"/>
        <end position="2394"/>
    </location>
</feature>
<dbReference type="PANTHER" id="PTHR24026:SF126">
    <property type="entry name" value="PROTOCADHERIN FAT 4"/>
    <property type="match status" value="1"/>
</dbReference>
<feature type="domain" description="Cadherin" evidence="11">
    <location>
        <begin position="137"/>
        <end position="244"/>
    </location>
</feature>
<feature type="domain" description="Cadherin" evidence="11">
    <location>
        <begin position="1574"/>
        <end position="1673"/>
    </location>
</feature>
<dbReference type="PRINTS" id="PR00205">
    <property type="entry name" value="CADHERIN"/>
</dbReference>
<comment type="subcellular location">
    <subcellularLocation>
        <location evidence="1">Membrane</location>
        <topology evidence="1">Single-pass membrane protein</topology>
    </subcellularLocation>
</comment>
<evidence type="ECO:0000313" key="13">
    <source>
        <dbReference type="Proteomes" id="UP001209878"/>
    </source>
</evidence>
<evidence type="ECO:0000256" key="7">
    <source>
        <dbReference type="ARBA" id="ARBA00022989"/>
    </source>
</evidence>
<feature type="domain" description="Cadherin" evidence="11">
    <location>
        <begin position="1137"/>
        <end position="1236"/>
    </location>
</feature>
<dbReference type="GO" id="GO:0005509">
    <property type="term" value="F:calcium ion binding"/>
    <property type="evidence" value="ECO:0007669"/>
    <property type="project" value="UniProtKB-UniRule"/>
</dbReference>
<feature type="domain" description="Cadherin" evidence="11">
    <location>
        <begin position="1237"/>
        <end position="1340"/>
    </location>
</feature>
<feature type="domain" description="Cadherin" evidence="11">
    <location>
        <begin position="1341"/>
        <end position="1464"/>
    </location>
</feature>
<evidence type="ECO:0000259" key="11">
    <source>
        <dbReference type="PROSITE" id="PS50268"/>
    </source>
</evidence>
<keyword evidence="13" id="KW-1185">Reference proteome</keyword>
<feature type="domain" description="Cadherin" evidence="11">
    <location>
        <begin position="23"/>
        <end position="136"/>
    </location>
</feature>